<proteinExistence type="predicted"/>
<evidence type="ECO:0000313" key="1">
    <source>
        <dbReference type="EMBL" id="CAI9566639.1"/>
    </source>
</evidence>
<protein>
    <submittedName>
        <fullName evidence="1">Uncharacterized protein</fullName>
    </submittedName>
</protein>
<accession>A0ABN9D2B5</accession>
<dbReference type="EMBL" id="CATNWA010014053">
    <property type="protein sequence ID" value="CAI9566639.1"/>
    <property type="molecule type" value="Genomic_DNA"/>
</dbReference>
<reference evidence="1" key="1">
    <citation type="submission" date="2023-05" db="EMBL/GenBank/DDBJ databases">
        <authorList>
            <person name="Stuckert A."/>
        </authorList>
    </citation>
    <scope>NUCLEOTIDE SEQUENCE</scope>
</reference>
<gene>
    <name evidence="1" type="ORF">SPARVUS_LOCUS6411381</name>
</gene>
<comment type="caution">
    <text evidence="1">The sequence shown here is derived from an EMBL/GenBank/DDBJ whole genome shotgun (WGS) entry which is preliminary data.</text>
</comment>
<evidence type="ECO:0000313" key="2">
    <source>
        <dbReference type="Proteomes" id="UP001162483"/>
    </source>
</evidence>
<feature type="non-terminal residue" evidence="1">
    <location>
        <position position="1"/>
    </location>
</feature>
<dbReference type="Proteomes" id="UP001162483">
    <property type="component" value="Unassembled WGS sequence"/>
</dbReference>
<keyword evidence="2" id="KW-1185">Reference proteome</keyword>
<sequence>FNVKGHSDGHKIKCAHQSALNIKCAHQHAAYFMLKGTLMGTFYVKGNSDEYILC</sequence>
<organism evidence="1 2">
    <name type="scientific">Staurois parvus</name>
    <dbReference type="NCBI Taxonomy" id="386267"/>
    <lineage>
        <taxon>Eukaryota</taxon>
        <taxon>Metazoa</taxon>
        <taxon>Chordata</taxon>
        <taxon>Craniata</taxon>
        <taxon>Vertebrata</taxon>
        <taxon>Euteleostomi</taxon>
        <taxon>Amphibia</taxon>
        <taxon>Batrachia</taxon>
        <taxon>Anura</taxon>
        <taxon>Neobatrachia</taxon>
        <taxon>Ranoidea</taxon>
        <taxon>Ranidae</taxon>
        <taxon>Staurois</taxon>
    </lineage>
</organism>
<name>A0ABN9D2B5_9NEOB</name>